<dbReference type="Proteomes" id="UP000008694">
    <property type="component" value="Unassembled WGS sequence"/>
</dbReference>
<organism evidence="2">
    <name type="scientific">Arabidopsis lyrata subsp. lyrata</name>
    <name type="common">Lyre-leaved rock-cress</name>
    <dbReference type="NCBI Taxonomy" id="81972"/>
    <lineage>
        <taxon>Eukaryota</taxon>
        <taxon>Viridiplantae</taxon>
        <taxon>Streptophyta</taxon>
        <taxon>Embryophyta</taxon>
        <taxon>Tracheophyta</taxon>
        <taxon>Spermatophyta</taxon>
        <taxon>Magnoliopsida</taxon>
        <taxon>eudicotyledons</taxon>
        <taxon>Gunneridae</taxon>
        <taxon>Pentapetalae</taxon>
        <taxon>rosids</taxon>
        <taxon>malvids</taxon>
        <taxon>Brassicales</taxon>
        <taxon>Brassicaceae</taxon>
        <taxon>Camelineae</taxon>
        <taxon>Arabidopsis</taxon>
    </lineage>
</organism>
<protein>
    <submittedName>
        <fullName evidence="1">Uncharacterized protein</fullName>
    </submittedName>
</protein>
<dbReference type="Gramene" id="scaffold_502328.1">
    <property type="protein sequence ID" value="scaffold_502328.1"/>
    <property type="gene ID" value="scaffold_502328.1"/>
</dbReference>
<accession>D7LU79</accession>
<name>D7LU79_ARALL</name>
<evidence type="ECO:0000313" key="1">
    <source>
        <dbReference type="EMBL" id="EFH52412.1"/>
    </source>
</evidence>
<proteinExistence type="predicted"/>
<sequence>MPGLGGYFVNALRGLICVGLGKRVRICNLTTKQRVTLPFIRSSLLAEANDDIWN</sequence>
<keyword evidence="2" id="KW-1185">Reference proteome</keyword>
<dbReference type="AlphaFoldDB" id="D7LU79"/>
<dbReference type="EMBL" id="GL348717">
    <property type="protein sequence ID" value="EFH52412.1"/>
    <property type="molecule type" value="Genomic_DNA"/>
</dbReference>
<reference evidence="2" key="1">
    <citation type="journal article" date="2011" name="Nat. Genet.">
        <title>The Arabidopsis lyrata genome sequence and the basis of rapid genome size change.</title>
        <authorList>
            <person name="Hu T.T."/>
            <person name="Pattyn P."/>
            <person name="Bakker E.G."/>
            <person name="Cao J."/>
            <person name="Cheng J.-F."/>
            <person name="Clark R.M."/>
            <person name="Fahlgren N."/>
            <person name="Fawcett J.A."/>
            <person name="Grimwood J."/>
            <person name="Gundlach H."/>
            <person name="Haberer G."/>
            <person name="Hollister J.D."/>
            <person name="Ossowski S."/>
            <person name="Ottilar R.P."/>
            <person name="Salamov A.A."/>
            <person name="Schneeberger K."/>
            <person name="Spannagl M."/>
            <person name="Wang X."/>
            <person name="Yang L."/>
            <person name="Nasrallah M.E."/>
            <person name="Bergelson J."/>
            <person name="Carrington J.C."/>
            <person name="Gaut B.S."/>
            <person name="Schmutz J."/>
            <person name="Mayer K.F.X."/>
            <person name="Van de Peer Y."/>
            <person name="Grigoriev I.V."/>
            <person name="Nordborg M."/>
            <person name="Weigel D."/>
            <person name="Guo Y.-L."/>
        </authorList>
    </citation>
    <scope>NUCLEOTIDE SEQUENCE [LARGE SCALE GENOMIC DNA]</scope>
    <source>
        <strain evidence="2">cv. MN47</strain>
    </source>
</reference>
<dbReference type="HOGENOM" id="CLU_3053068_0_0_1"/>
<gene>
    <name evidence="1" type="ORF">ARALYDRAFT_906624</name>
</gene>
<evidence type="ECO:0000313" key="2">
    <source>
        <dbReference type="Proteomes" id="UP000008694"/>
    </source>
</evidence>